<feature type="transmembrane region" description="Helical" evidence="7">
    <location>
        <begin position="232"/>
        <end position="255"/>
    </location>
</feature>
<evidence type="ECO:0000313" key="9">
    <source>
        <dbReference type="EMBL" id="PTE23696.1"/>
    </source>
</evidence>
<evidence type="ECO:0000256" key="1">
    <source>
        <dbReference type="ARBA" id="ARBA00004651"/>
    </source>
</evidence>
<feature type="transmembrane region" description="Helical" evidence="7">
    <location>
        <begin position="323"/>
        <end position="343"/>
    </location>
</feature>
<feature type="domain" description="ABC transmembrane type-1" evidence="8">
    <location>
        <begin position="46"/>
        <end position="248"/>
    </location>
</feature>
<dbReference type="SUPFAM" id="SSF161098">
    <property type="entry name" value="MetI-like"/>
    <property type="match status" value="2"/>
</dbReference>
<dbReference type="InterPro" id="IPR000515">
    <property type="entry name" value="MetI-like"/>
</dbReference>
<feature type="transmembrane region" description="Helical" evidence="7">
    <location>
        <begin position="80"/>
        <end position="105"/>
    </location>
</feature>
<keyword evidence="6 7" id="KW-0472">Membrane</keyword>
<dbReference type="Proteomes" id="UP000241010">
    <property type="component" value="Unassembled WGS sequence"/>
</dbReference>
<feature type="domain" description="ABC transmembrane type-1" evidence="8">
    <location>
        <begin position="317"/>
        <end position="503"/>
    </location>
</feature>
<evidence type="ECO:0000256" key="3">
    <source>
        <dbReference type="ARBA" id="ARBA00022475"/>
    </source>
</evidence>
<dbReference type="EMBL" id="PZKG01000001">
    <property type="protein sequence ID" value="PTE23696.1"/>
    <property type="molecule type" value="Genomic_DNA"/>
</dbReference>
<protein>
    <submittedName>
        <fullName evidence="9">Thiamine/thiamine pyrophosphate ABC transporter permease ThiP</fullName>
    </submittedName>
</protein>
<evidence type="ECO:0000256" key="5">
    <source>
        <dbReference type="ARBA" id="ARBA00022989"/>
    </source>
</evidence>
<keyword evidence="10" id="KW-1185">Reference proteome</keyword>
<dbReference type="GO" id="GO:0005886">
    <property type="term" value="C:plasma membrane"/>
    <property type="evidence" value="ECO:0007669"/>
    <property type="project" value="UniProtKB-SubCell"/>
</dbReference>
<feature type="transmembrane region" description="Helical" evidence="7">
    <location>
        <begin position="482"/>
        <end position="503"/>
    </location>
</feature>
<name>A0A2T4K0P0_9RHOB</name>
<reference evidence="9 10" key="1">
    <citation type="submission" date="2018-03" db="EMBL/GenBank/DDBJ databases">
        <title>Cereibacter changlensis.</title>
        <authorList>
            <person name="Meyer T.E."/>
            <person name="Miller S."/>
            <person name="Lodha T."/>
            <person name="Gandham S."/>
            <person name="Chintalapati S."/>
            <person name="Chintalapati V.R."/>
        </authorList>
    </citation>
    <scope>NUCLEOTIDE SEQUENCE [LARGE SCALE GENOMIC DNA]</scope>
    <source>
        <strain evidence="9 10">JA139</strain>
    </source>
</reference>
<dbReference type="RefSeq" id="WP_107661876.1">
    <property type="nucleotide sequence ID" value="NZ_PZKG01000001.1"/>
</dbReference>
<gene>
    <name evidence="9" type="ORF">C5F48_00110</name>
</gene>
<evidence type="ECO:0000313" key="10">
    <source>
        <dbReference type="Proteomes" id="UP000241010"/>
    </source>
</evidence>
<feature type="transmembrane region" description="Helical" evidence="7">
    <location>
        <begin position="117"/>
        <end position="138"/>
    </location>
</feature>
<evidence type="ECO:0000256" key="7">
    <source>
        <dbReference type="SAM" id="Phobius"/>
    </source>
</evidence>
<evidence type="ECO:0000256" key="2">
    <source>
        <dbReference type="ARBA" id="ARBA00022448"/>
    </source>
</evidence>
<evidence type="ECO:0000256" key="6">
    <source>
        <dbReference type="ARBA" id="ARBA00023136"/>
    </source>
</evidence>
<feature type="transmembrane region" description="Helical" evidence="7">
    <location>
        <begin position="355"/>
        <end position="376"/>
    </location>
</feature>
<dbReference type="InterPro" id="IPR035906">
    <property type="entry name" value="MetI-like_sf"/>
</dbReference>
<organism evidence="9 10">
    <name type="scientific">Cereibacter changlensis JA139</name>
    <dbReference type="NCBI Taxonomy" id="1188249"/>
    <lineage>
        <taxon>Bacteria</taxon>
        <taxon>Pseudomonadati</taxon>
        <taxon>Pseudomonadota</taxon>
        <taxon>Alphaproteobacteria</taxon>
        <taxon>Rhodobacterales</taxon>
        <taxon>Paracoccaceae</taxon>
        <taxon>Cereibacter</taxon>
    </lineage>
</organism>
<dbReference type="CDD" id="cd06261">
    <property type="entry name" value="TM_PBP2"/>
    <property type="match status" value="1"/>
</dbReference>
<evidence type="ECO:0000259" key="8">
    <source>
        <dbReference type="PROSITE" id="PS50928"/>
    </source>
</evidence>
<feature type="transmembrane region" description="Helical" evidence="7">
    <location>
        <begin position="50"/>
        <end position="68"/>
    </location>
</feature>
<feature type="transmembrane region" description="Helical" evidence="7">
    <location>
        <begin position="382"/>
        <end position="403"/>
    </location>
</feature>
<keyword evidence="3" id="KW-1003">Cell membrane</keyword>
<feature type="transmembrane region" description="Helical" evidence="7">
    <location>
        <begin position="440"/>
        <end position="462"/>
    </location>
</feature>
<sequence length="513" mass="52608">MAERAGTLAAGAVAATLGLLTLGTLAVVALQTGGGLRLGPADWAALRFTVWQAVLSALASVLLAVPVARALARRRFAGRGALIALLGAPFLLPVIVAVLGLLAVFGRAGLLNRGLEALGLPVLSVYGLHGVVLAHVFLNMPLAVRLILQGWATIPAERFRLAASLGFGPGDVFRHLERPMLREVLPGAVVVIFVICLTSFAVALTLGGGPRATTLELAIYQALRFEFDLTRAAVLALAQFALCAAAVLAAARLALPAGFGAGLDRTALTLAPGGWRRGLDALAIALAAGFLLAPLGAVVAAGLPGLGSLPDTVWAAAGRSVSVALASTLVSVAGALVLALAAARGARGFELAATLPLAASSLVLGTGLFLAVYPFVSPASVALPVTVLVNAALSLPFAFRVILPEARRMQADHGRLAEALGLRGMARLRWLVLPRLRRPLGFALGICAALSMGDLGVIALFAGEREATLPLLVQRLVGAYQMQAAASASLLLVALSFGLFWLFDWGGRRGAEA</sequence>
<comment type="subcellular location">
    <subcellularLocation>
        <location evidence="1">Cell membrane</location>
        <topology evidence="1">Multi-pass membrane protein</topology>
    </subcellularLocation>
</comment>
<dbReference type="GO" id="GO:0055085">
    <property type="term" value="P:transmembrane transport"/>
    <property type="evidence" value="ECO:0007669"/>
    <property type="project" value="InterPro"/>
</dbReference>
<dbReference type="PANTHER" id="PTHR30183:SF9">
    <property type="entry name" value="THIAMINE TRANSPORT SYSTEM PERMEASE PROTEIN THIP"/>
    <property type="match status" value="1"/>
</dbReference>
<evidence type="ECO:0000256" key="4">
    <source>
        <dbReference type="ARBA" id="ARBA00022692"/>
    </source>
</evidence>
<feature type="transmembrane region" description="Helical" evidence="7">
    <location>
        <begin position="281"/>
        <end position="303"/>
    </location>
</feature>
<accession>A0A2T4K0P0</accession>
<feature type="transmembrane region" description="Helical" evidence="7">
    <location>
        <begin position="184"/>
        <end position="206"/>
    </location>
</feature>
<dbReference type="OrthoDB" id="7066776at2"/>
<comment type="caution">
    <text evidence="9">The sequence shown here is derived from an EMBL/GenBank/DDBJ whole genome shotgun (WGS) entry which is preliminary data.</text>
</comment>
<dbReference type="AlphaFoldDB" id="A0A2T4K0P0"/>
<dbReference type="Gene3D" id="1.10.3720.10">
    <property type="entry name" value="MetI-like"/>
    <property type="match status" value="2"/>
</dbReference>
<dbReference type="PANTHER" id="PTHR30183">
    <property type="entry name" value="MOLYBDENUM TRANSPORT SYSTEM PERMEASE PROTEIN MODB"/>
    <property type="match status" value="1"/>
</dbReference>
<keyword evidence="2" id="KW-0813">Transport</keyword>
<proteinExistence type="predicted"/>
<dbReference type="PROSITE" id="PS50928">
    <property type="entry name" value="ABC_TM1"/>
    <property type="match status" value="2"/>
</dbReference>
<keyword evidence="4 7" id="KW-0812">Transmembrane</keyword>
<keyword evidence="5 7" id="KW-1133">Transmembrane helix</keyword>